<keyword evidence="5 10" id="KW-0297">G-protein coupled receptor</keyword>
<organism evidence="14 15">
    <name type="scientific">Clonorchis sinensis</name>
    <name type="common">Chinese liver fluke</name>
    <dbReference type="NCBI Taxonomy" id="79923"/>
    <lineage>
        <taxon>Eukaryota</taxon>
        <taxon>Metazoa</taxon>
        <taxon>Spiralia</taxon>
        <taxon>Lophotrochozoa</taxon>
        <taxon>Platyhelminthes</taxon>
        <taxon>Trematoda</taxon>
        <taxon>Digenea</taxon>
        <taxon>Opisthorchiida</taxon>
        <taxon>Opisthorchiata</taxon>
        <taxon>Opisthorchiidae</taxon>
        <taxon>Clonorchis</taxon>
    </lineage>
</organism>
<dbReference type="GO" id="GO:0005886">
    <property type="term" value="C:plasma membrane"/>
    <property type="evidence" value="ECO:0007669"/>
    <property type="project" value="UniProtKB-SubCell"/>
</dbReference>
<evidence type="ECO:0000256" key="6">
    <source>
        <dbReference type="ARBA" id="ARBA00023136"/>
    </source>
</evidence>
<evidence type="ECO:0000256" key="1">
    <source>
        <dbReference type="ARBA" id="ARBA00004651"/>
    </source>
</evidence>
<feature type="region of interest" description="Disordered" evidence="11">
    <location>
        <begin position="407"/>
        <end position="453"/>
    </location>
</feature>
<evidence type="ECO:0000313" key="15">
    <source>
        <dbReference type="Proteomes" id="UP000286415"/>
    </source>
</evidence>
<dbReference type="PANTHER" id="PTHR24248:SF125">
    <property type="entry name" value="DOPAMINE D2-LIKE RECEPTOR"/>
    <property type="match status" value="1"/>
</dbReference>
<dbReference type="OrthoDB" id="5955450at2759"/>
<keyword evidence="8 10" id="KW-0675">Receptor</keyword>
<evidence type="ECO:0000256" key="12">
    <source>
        <dbReference type="SAM" id="Phobius"/>
    </source>
</evidence>
<keyword evidence="7" id="KW-1015">Disulfide bond</keyword>
<dbReference type="PRINTS" id="PR00237">
    <property type="entry name" value="GPCRRHODOPSN"/>
</dbReference>
<comment type="subcellular location">
    <subcellularLocation>
        <location evidence="1">Cell membrane</location>
        <topology evidence="1">Multi-pass membrane protein</topology>
    </subcellularLocation>
</comment>
<dbReference type="CDD" id="cd14967">
    <property type="entry name" value="7tmA_amine_R-like"/>
    <property type="match status" value="1"/>
</dbReference>
<dbReference type="GO" id="GO:0001591">
    <property type="term" value="F:dopamine neurotransmitter receptor activity, coupled via Gi/Go"/>
    <property type="evidence" value="ECO:0007669"/>
    <property type="project" value="TreeGrafter"/>
</dbReference>
<evidence type="ECO:0000256" key="8">
    <source>
        <dbReference type="ARBA" id="ARBA00023170"/>
    </source>
</evidence>
<feature type="domain" description="G-protein coupled receptors family 1 profile" evidence="13">
    <location>
        <begin position="29"/>
        <end position="514"/>
    </location>
</feature>
<dbReference type="InParanoid" id="A0A419PGR2"/>
<feature type="region of interest" description="Disordered" evidence="11">
    <location>
        <begin position="332"/>
        <end position="365"/>
    </location>
</feature>
<evidence type="ECO:0000256" key="2">
    <source>
        <dbReference type="ARBA" id="ARBA00022475"/>
    </source>
</evidence>
<gene>
    <name evidence="14" type="ORF">CSKR_103374</name>
</gene>
<dbReference type="SUPFAM" id="SSF81321">
    <property type="entry name" value="Family A G protein-coupled receptor-like"/>
    <property type="match status" value="1"/>
</dbReference>
<feature type="compositionally biased region" description="Basic and acidic residues" evidence="11">
    <location>
        <begin position="332"/>
        <end position="344"/>
    </location>
</feature>
<evidence type="ECO:0000256" key="4">
    <source>
        <dbReference type="ARBA" id="ARBA00022989"/>
    </source>
</evidence>
<keyword evidence="2" id="KW-1003">Cell membrane</keyword>
<reference evidence="14 15" key="2">
    <citation type="journal article" date="2021" name="Genomics">
        <title>High-quality reference genome for Clonorchis sinensis.</title>
        <authorList>
            <person name="Young N.D."/>
            <person name="Stroehlein A.J."/>
            <person name="Kinkar L."/>
            <person name="Wang T."/>
            <person name="Sohn W.M."/>
            <person name="Chang B.C.H."/>
            <person name="Kaur P."/>
            <person name="Weisz D."/>
            <person name="Dudchenko O."/>
            <person name="Aiden E.L."/>
            <person name="Korhonen P.K."/>
            <person name="Gasser R.B."/>
        </authorList>
    </citation>
    <scope>NUCLEOTIDE SEQUENCE [LARGE SCALE GENOMIC DNA]</scope>
    <source>
        <strain evidence="14">Cs-k2</strain>
    </source>
</reference>
<dbReference type="SMART" id="SM01381">
    <property type="entry name" value="7TM_GPCR_Srsx"/>
    <property type="match status" value="1"/>
</dbReference>
<dbReference type="AlphaFoldDB" id="A0A419PGR2"/>
<dbReference type="GO" id="GO:0004930">
    <property type="term" value="F:G protein-coupled receptor activity"/>
    <property type="evidence" value="ECO:0007669"/>
    <property type="project" value="UniProtKB-KW"/>
</dbReference>
<dbReference type="Gene3D" id="1.20.1070.10">
    <property type="entry name" value="Rhodopsin 7-helix transmembrane proteins"/>
    <property type="match status" value="2"/>
</dbReference>
<evidence type="ECO:0000256" key="7">
    <source>
        <dbReference type="ARBA" id="ARBA00023157"/>
    </source>
</evidence>
<feature type="compositionally biased region" description="Basic and acidic residues" evidence="11">
    <location>
        <begin position="441"/>
        <end position="453"/>
    </location>
</feature>
<evidence type="ECO:0000259" key="13">
    <source>
        <dbReference type="PROSITE" id="PS50262"/>
    </source>
</evidence>
<dbReference type="InterPro" id="IPR017452">
    <property type="entry name" value="GPCR_Rhodpsn_7TM"/>
</dbReference>
<reference evidence="14 15" key="1">
    <citation type="journal article" date="2018" name="Biotechnol. Adv.">
        <title>Improved genomic resources and new bioinformatic workflow for the carcinogenic parasite Clonorchis sinensis: Biotechnological implications.</title>
        <authorList>
            <person name="Wang D."/>
            <person name="Korhonen P.K."/>
            <person name="Gasser R.B."/>
            <person name="Young N.D."/>
        </authorList>
    </citation>
    <scope>NUCLEOTIDE SEQUENCE [LARGE SCALE GENOMIC DNA]</scope>
    <source>
        <strain evidence="14">Cs-k2</strain>
    </source>
</reference>
<sequence>MEISLTYNIWMFCSVSTLFAVIIVITIVGNTLVFNVLVRFRRLRSTSNLLIGNLALSDFLLAITVLPFSATTDATGRWLFGSHLCDAWLTIDVFYCTASIWNLVAIAFDRFIAMNFPVWYRTRQSIWYVIVQVILVWVLSGLICLPGLLGWGSRTPEPFQPHDPVGNLTRYEHNGTKQHLVIHPFSTSTHVYDPETESYNCVLFTEPSYVAYSAMGSFIIPLIIMLGLYMKIFLVLRERGRVLRENQKARKKALSNVDPTELTYEFPARQKNWQSIESSSEQPTATKRKSDACVKHEIQVLICETSGSIKEAVEEEPVPNQDPWVTKAQNSERKLANRDKEHQNSESFTEIGRKERKSVTNNNSRASLLNKTIDRNEHDTVCAYLHPSNTEKTQSNVTMHETLIGNNSHHTTPVFNTSHRSPQTRCKQASREGYSATDSNGPDREQARADHRERRATKRMGLIICIFILCWIPFTIFYMVRGLCGEQYCSDIPHLRMFVTWLGYANSALNPILYAVFNSQFRQAFCSILHCSRSIRRRKVNTRQASEPKST</sequence>
<dbReference type="Proteomes" id="UP000286415">
    <property type="component" value="Unassembled WGS sequence"/>
</dbReference>
<keyword evidence="6 12" id="KW-0472">Membrane</keyword>
<keyword evidence="4 12" id="KW-1133">Transmembrane helix</keyword>
<evidence type="ECO:0000256" key="3">
    <source>
        <dbReference type="ARBA" id="ARBA00022692"/>
    </source>
</evidence>
<comment type="similarity">
    <text evidence="10">Belongs to the G-protein coupled receptor 1 family.</text>
</comment>
<evidence type="ECO:0000313" key="14">
    <source>
        <dbReference type="EMBL" id="KAG5445198.1"/>
    </source>
</evidence>
<evidence type="ECO:0000256" key="11">
    <source>
        <dbReference type="SAM" id="MobiDB-lite"/>
    </source>
</evidence>
<protein>
    <submittedName>
        <fullName evidence="14">Octopamine receptor 2</fullName>
    </submittedName>
</protein>
<feature type="transmembrane region" description="Helical" evidence="12">
    <location>
        <begin position="6"/>
        <end position="37"/>
    </location>
</feature>
<dbReference type="Pfam" id="PF00001">
    <property type="entry name" value="7tm_1"/>
    <property type="match status" value="2"/>
</dbReference>
<dbReference type="GO" id="GO:0045202">
    <property type="term" value="C:synapse"/>
    <property type="evidence" value="ECO:0007669"/>
    <property type="project" value="GOC"/>
</dbReference>
<dbReference type="STRING" id="79923.A0A419PGR2"/>
<keyword evidence="15" id="KW-1185">Reference proteome</keyword>
<feature type="transmembrane region" description="Helical" evidence="12">
    <location>
        <begin position="125"/>
        <end position="149"/>
    </location>
</feature>
<name>A0A419PGR2_CLOSI</name>
<feature type="compositionally biased region" description="Polar residues" evidence="11">
    <location>
        <begin position="407"/>
        <end position="427"/>
    </location>
</feature>
<dbReference type="PROSITE" id="PS50262">
    <property type="entry name" value="G_PROTEIN_RECEP_F1_2"/>
    <property type="match status" value="1"/>
</dbReference>
<dbReference type="InterPro" id="IPR000276">
    <property type="entry name" value="GPCR_Rhodpsn"/>
</dbReference>
<keyword evidence="3 10" id="KW-0812">Transmembrane</keyword>
<feature type="transmembrane region" description="Helical" evidence="12">
    <location>
        <begin position="460"/>
        <end position="480"/>
    </location>
</feature>
<accession>A0A419PGR2</accession>
<evidence type="ECO:0000256" key="10">
    <source>
        <dbReference type="RuleBase" id="RU000688"/>
    </source>
</evidence>
<dbReference type="PROSITE" id="PS00237">
    <property type="entry name" value="G_PROTEIN_RECEP_F1_1"/>
    <property type="match status" value="1"/>
</dbReference>
<feature type="transmembrane region" description="Helical" evidence="12">
    <location>
        <begin position="88"/>
        <end position="113"/>
    </location>
</feature>
<comment type="caution">
    <text evidence="14">The sequence shown here is derived from an EMBL/GenBank/DDBJ whole genome shotgun (WGS) entry which is preliminary data.</text>
</comment>
<feature type="transmembrane region" description="Helical" evidence="12">
    <location>
        <begin position="209"/>
        <end position="234"/>
    </location>
</feature>
<evidence type="ECO:0000256" key="9">
    <source>
        <dbReference type="ARBA" id="ARBA00023224"/>
    </source>
</evidence>
<feature type="transmembrane region" description="Helical" evidence="12">
    <location>
        <begin position="49"/>
        <end position="68"/>
    </location>
</feature>
<dbReference type="EMBL" id="NIRI02000056">
    <property type="protein sequence ID" value="KAG5445198.1"/>
    <property type="molecule type" value="Genomic_DNA"/>
</dbReference>
<evidence type="ECO:0000256" key="5">
    <source>
        <dbReference type="ARBA" id="ARBA00023040"/>
    </source>
</evidence>
<dbReference type="PANTHER" id="PTHR24248">
    <property type="entry name" value="ADRENERGIC RECEPTOR-RELATED G-PROTEIN COUPLED RECEPTOR"/>
    <property type="match status" value="1"/>
</dbReference>
<keyword evidence="9 10" id="KW-0807">Transducer</keyword>
<proteinExistence type="inferred from homology"/>